<dbReference type="OrthoDB" id="948610at2"/>
<dbReference type="CDD" id="cd00038">
    <property type="entry name" value="CAP_ED"/>
    <property type="match status" value="1"/>
</dbReference>
<dbReference type="Pfam" id="PF00027">
    <property type="entry name" value="cNMP_binding"/>
    <property type="match status" value="1"/>
</dbReference>
<evidence type="ECO:0000313" key="3">
    <source>
        <dbReference type="Proteomes" id="UP000002215"/>
    </source>
</evidence>
<dbReference type="Gene3D" id="2.60.120.10">
    <property type="entry name" value="Jelly Rolls"/>
    <property type="match status" value="1"/>
</dbReference>
<feature type="domain" description="Cyclic nucleotide-binding" evidence="1">
    <location>
        <begin position="32"/>
        <end position="116"/>
    </location>
</feature>
<evidence type="ECO:0000313" key="2">
    <source>
        <dbReference type="EMBL" id="ACU60530.1"/>
    </source>
</evidence>
<sequence length="186" mass="21210">MDQIMALQRCLQDIGTFSPAELELIASKCSHRYIAKNDYILQQGAICNAISFLLTGSCYESYTEDTDENIIELYCAYDCVVSPSSFFLQQAAEHPIKAFADCEVLTLSIHTLHQLIGISPVFFQLGKILQPGWFRVGFYDQRMSPKEKYNHLMTHKPTIIRTFPLKFIASYLKITPETLSRIRAAQ</sequence>
<dbReference type="KEGG" id="cpi:Cpin_3057"/>
<proteinExistence type="predicted"/>
<evidence type="ECO:0000259" key="1">
    <source>
        <dbReference type="Pfam" id="PF00027"/>
    </source>
</evidence>
<reference evidence="3" key="1">
    <citation type="submission" date="2009-08" db="EMBL/GenBank/DDBJ databases">
        <title>The complete genome of Chitinophaga pinensis DSM 2588.</title>
        <authorList>
            <consortium name="US DOE Joint Genome Institute (JGI-PGF)"/>
            <person name="Lucas S."/>
            <person name="Copeland A."/>
            <person name="Lapidus A."/>
            <person name="Glavina del Rio T."/>
            <person name="Dalin E."/>
            <person name="Tice H."/>
            <person name="Bruce D."/>
            <person name="Goodwin L."/>
            <person name="Pitluck S."/>
            <person name="Kyrpides N."/>
            <person name="Mavromatis K."/>
            <person name="Ivanova N."/>
            <person name="Mikhailova N."/>
            <person name="Sims D."/>
            <person name="Meinche L."/>
            <person name="Brettin T."/>
            <person name="Detter J.C."/>
            <person name="Han C."/>
            <person name="Larimer F."/>
            <person name="Land M."/>
            <person name="Hauser L."/>
            <person name="Markowitz V."/>
            <person name="Cheng J.-F."/>
            <person name="Hugenholtz P."/>
            <person name="Woyke T."/>
            <person name="Wu D."/>
            <person name="Spring S."/>
            <person name="Klenk H.-P."/>
            <person name="Eisen J.A."/>
        </authorList>
    </citation>
    <scope>NUCLEOTIDE SEQUENCE [LARGE SCALE GENOMIC DNA]</scope>
    <source>
        <strain evidence="3">ATCC 43595 / DSM 2588 / LMG 13176 / NBRC 15968 / NCIMB 11800 / UQM 2034</strain>
    </source>
</reference>
<dbReference type="EMBL" id="CP001699">
    <property type="protein sequence ID" value="ACU60530.1"/>
    <property type="molecule type" value="Genomic_DNA"/>
</dbReference>
<accession>A0A979GWI0</accession>
<dbReference type="InterPro" id="IPR014710">
    <property type="entry name" value="RmlC-like_jellyroll"/>
</dbReference>
<dbReference type="RefSeq" id="WP_012790706.1">
    <property type="nucleotide sequence ID" value="NC_013132.1"/>
</dbReference>
<dbReference type="InterPro" id="IPR000595">
    <property type="entry name" value="cNMP-bd_dom"/>
</dbReference>
<dbReference type="SUPFAM" id="SSF51206">
    <property type="entry name" value="cAMP-binding domain-like"/>
    <property type="match status" value="1"/>
</dbReference>
<organism evidence="2 3">
    <name type="scientific">Chitinophaga pinensis (strain ATCC 43595 / DSM 2588 / LMG 13176 / NBRC 15968 / NCIMB 11800 / UQM 2034)</name>
    <dbReference type="NCBI Taxonomy" id="485918"/>
    <lineage>
        <taxon>Bacteria</taxon>
        <taxon>Pseudomonadati</taxon>
        <taxon>Bacteroidota</taxon>
        <taxon>Chitinophagia</taxon>
        <taxon>Chitinophagales</taxon>
        <taxon>Chitinophagaceae</taxon>
        <taxon>Chitinophaga</taxon>
    </lineage>
</organism>
<gene>
    <name evidence="2" type="ordered locus">Cpin_3057</name>
</gene>
<reference evidence="2 3" key="2">
    <citation type="journal article" date="2010" name="Stand. Genomic Sci.">
        <title>Complete genome sequence of Chitinophaga pinensis type strain (UQM 2034).</title>
        <authorList>
            <person name="Glavina Del Rio T."/>
            <person name="Abt B."/>
            <person name="Spring S."/>
            <person name="Lapidus A."/>
            <person name="Nolan M."/>
            <person name="Tice H."/>
            <person name="Copeland A."/>
            <person name="Cheng J.F."/>
            <person name="Chen F."/>
            <person name="Bruce D."/>
            <person name="Goodwin L."/>
            <person name="Pitluck S."/>
            <person name="Ivanova N."/>
            <person name="Mavromatis K."/>
            <person name="Mikhailova N."/>
            <person name="Pati A."/>
            <person name="Chen A."/>
            <person name="Palaniappan K."/>
            <person name="Land M."/>
            <person name="Hauser L."/>
            <person name="Chang Y.J."/>
            <person name="Jeffries C.D."/>
            <person name="Chain P."/>
            <person name="Saunders E."/>
            <person name="Detter J.C."/>
            <person name="Brettin T."/>
            <person name="Rohde M."/>
            <person name="Goker M."/>
            <person name="Bristow J."/>
            <person name="Eisen J.A."/>
            <person name="Markowitz V."/>
            <person name="Hugenholtz P."/>
            <person name="Kyrpides N.C."/>
            <person name="Klenk H.P."/>
            <person name="Lucas S."/>
        </authorList>
    </citation>
    <scope>NUCLEOTIDE SEQUENCE [LARGE SCALE GENOMIC DNA]</scope>
    <source>
        <strain evidence="3">ATCC 43595 / DSM 2588 / LMG 13176 / NBRC 15968 / NCIMB 11800 / UQM 2034</strain>
    </source>
</reference>
<name>A0A979GWI0_CHIPD</name>
<dbReference type="Proteomes" id="UP000002215">
    <property type="component" value="Chromosome"/>
</dbReference>
<protein>
    <submittedName>
        <fullName evidence="2">Transcriptional regulator, Crp/Fnr family</fullName>
    </submittedName>
</protein>
<dbReference type="InterPro" id="IPR018490">
    <property type="entry name" value="cNMP-bd_dom_sf"/>
</dbReference>
<dbReference type="AlphaFoldDB" id="A0A979GWI0"/>